<evidence type="ECO:0000256" key="1">
    <source>
        <dbReference type="SAM" id="SignalP"/>
    </source>
</evidence>
<evidence type="ECO:0000313" key="3">
    <source>
        <dbReference type="Proteomes" id="UP000032232"/>
    </source>
</evidence>
<dbReference type="AlphaFoldDB" id="A0A0D1EN76"/>
<feature type="chain" id="PRO_5002230031" evidence="1">
    <location>
        <begin position="22"/>
        <end position="165"/>
    </location>
</feature>
<dbReference type="STRING" id="935700.jaqu_11130"/>
<keyword evidence="1" id="KW-0732">Signal</keyword>
<sequence>MITTIRAAALATFTAALPAMAGVPAISGLWTAHPQGHAITGCDASLTPVLEAMALTMAANAGAIEIAWEDGRFDVDSFRRAQPDNGQAATWYQPAPDLIVAVPHHRGYALPDGPIRISMHLVAPDTIETKIVLDATTLRILEEQPVAEGTEGCRMVIDSMFMLDV</sequence>
<organism evidence="2 3">
    <name type="scientific">Jannaschia aquimarina</name>
    <dbReference type="NCBI Taxonomy" id="935700"/>
    <lineage>
        <taxon>Bacteria</taxon>
        <taxon>Pseudomonadati</taxon>
        <taxon>Pseudomonadota</taxon>
        <taxon>Alphaproteobacteria</taxon>
        <taxon>Rhodobacterales</taxon>
        <taxon>Roseobacteraceae</taxon>
        <taxon>Jannaschia</taxon>
    </lineage>
</organism>
<dbReference type="EMBL" id="JYFE01000021">
    <property type="protein sequence ID" value="KIT17150.1"/>
    <property type="molecule type" value="Genomic_DNA"/>
</dbReference>
<dbReference type="RefSeq" id="WP_043917959.1">
    <property type="nucleotide sequence ID" value="NZ_FZPF01000010.1"/>
</dbReference>
<evidence type="ECO:0000313" key="2">
    <source>
        <dbReference type="EMBL" id="KIT17150.1"/>
    </source>
</evidence>
<keyword evidence="3" id="KW-1185">Reference proteome</keyword>
<reference evidence="2 3" key="1">
    <citation type="submission" date="2015-02" db="EMBL/GenBank/DDBJ databases">
        <title>Genome Sequence of Jannaschia aquimarina DSM28248, a member of the Roseobacter clade.</title>
        <authorList>
            <person name="Voget S."/>
            <person name="Daniel R."/>
        </authorList>
    </citation>
    <scope>NUCLEOTIDE SEQUENCE [LARGE SCALE GENOMIC DNA]</scope>
    <source>
        <strain evidence="2 3">GSW-M26</strain>
    </source>
</reference>
<gene>
    <name evidence="2" type="ORF">jaqu_11130</name>
</gene>
<comment type="caution">
    <text evidence="2">The sequence shown here is derived from an EMBL/GenBank/DDBJ whole genome shotgun (WGS) entry which is preliminary data.</text>
</comment>
<dbReference type="PATRIC" id="fig|935700.4.peg.1158"/>
<name>A0A0D1EN76_9RHOB</name>
<protein>
    <submittedName>
        <fullName evidence="2">Uncharacterized protein</fullName>
    </submittedName>
</protein>
<accession>A0A0D1EN76</accession>
<feature type="signal peptide" evidence="1">
    <location>
        <begin position="1"/>
        <end position="21"/>
    </location>
</feature>
<dbReference type="Proteomes" id="UP000032232">
    <property type="component" value="Unassembled WGS sequence"/>
</dbReference>
<proteinExistence type="predicted"/>